<dbReference type="Proteomes" id="UP001497482">
    <property type="component" value="Chromosome 13"/>
</dbReference>
<gene>
    <name evidence="2" type="ORF">KC01_LOCUS8664</name>
</gene>
<dbReference type="AlphaFoldDB" id="A0AAV2JKN3"/>
<keyword evidence="3" id="KW-1185">Reference proteome</keyword>
<evidence type="ECO:0000313" key="2">
    <source>
        <dbReference type="EMBL" id="CAL1577293.1"/>
    </source>
</evidence>
<sequence>MLSPDKRKEMSQCQPHSLELQEVYVAHLHLQESTSNRKLPGIGLAFSSPNSTLHILATEAHKALVGPWATSRRWARSLGLSGRVEVVEQVIEQSLRVASPLSPEPLGHRTADRGWVSGGLALLGSSLRFRGRRSPSPRTLELRRLTALRLGLHWVFGVAVRGLSGVNCSIIKSSSSSDGRLMGSSPESGDSTRWSPEAPRPGSERGCSASICMDQLSSVKVTPHGLYSDSISDTGMVTPITGFPPARLASLLRRVFSDRRAQWSQVTVSATASRACCSPRHKAGRVGICSGNIVPTSAQP</sequence>
<proteinExistence type="predicted"/>
<feature type="compositionally biased region" description="Polar residues" evidence="1">
    <location>
        <begin position="185"/>
        <end position="194"/>
    </location>
</feature>
<feature type="region of interest" description="Disordered" evidence="1">
    <location>
        <begin position="174"/>
        <end position="206"/>
    </location>
</feature>
<reference evidence="2 3" key="1">
    <citation type="submission" date="2024-04" db="EMBL/GenBank/DDBJ databases">
        <authorList>
            <person name="Waldvogel A.-M."/>
            <person name="Schoenle A."/>
        </authorList>
    </citation>
    <scope>NUCLEOTIDE SEQUENCE [LARGE SCALE GENOMIC DNA]</scope>
</reference>
<protein>
    <submittedName>
        <fullName evidence="2">Uncharacterized protein</fullName>
    </submittedName>
</protein>
<evidence type="ECO:0000313" key="3">
    <source>
        <dbReference type="Proteomes" id="UP001497482"/>
    </source>
</evidence>
<evidence type="ECO:0000256" key="1">
    <source>
        <dbReference type="SAM" id="MobiDB-lite"/>
    </source>
</evidence>
<dbReference type="EMBL" id="OZ035835">
    <property type="protein sequence ID" value="CAL1577293.1"/>
    <property type="molecule type" value="Genomic_DNA"/>
</dbReference>
<accession>A0AAV2JKN3</accession>
<organism evidence="2 3">
    <name type="scientific">Knipowitschia caucasica</name>
    <name type="common">Caucasian dwarf goby</name>
    <name type="synonym">Pomatoschistus caucasicus</name>
    <dbReference type="NCBI Taxonomy" id="637954"/>
    <lineage>
        <taxon>Eukaryota</taxon>
        <taxon>Metazoa</taxon>
        <taxon>Chordata</taxon>
        <taxon>Craniata</taxon>
        <taxon>Vertebrata</taxon>
        <taxon>Euteleostomi</taxon>
        <taxon>Actinopterygii</taxon>
        <taxon>Neopterygii</taxon>
        <taxon>Teleostei</taxon>
        <taxon>Neoteleostei</taxon>
        <taxon>Acanthomorphata</taxon>
        <taxon>Gobiaria</taxon>
        <taxon>Gobiiformes</taxon>
        <taxon>Gobioidei</taxon>
        <taxon>Gobiidae</taxon>
        <taxon>Gobiinae</taxon>
        <taxon>Knipowitschia</taxon>
    </lineage>
</organism>
<name>A0AAV2JKN3_KNICA</name>